<gene>
    <name evidence="6" type="primary">LOC111303151</name>
</gene>
<evidence type="ECO:0000256" key="2">
    <source>
        <dbReference type="ARBA" id="ARBA00023180"/>
    </source>
</evidence>
<dbReference type="Pfam" id="PF03767">
    <property type="entry name" value="Acid_phosphat_B"/>
    <property type="match status" value="1"/>
</dbReference>
<evidence type="ECO:0000313" key="5">
    <source>
        <dbReference type="Proteomes" id="UP000515121"/>
    </source>
</evidence>
<dbReference type="InterPro" id="IPR036412">
    <property type="entry name" value="HAD-like_sf"/>
</dbReference>
<comment type="similarity">
    <text evidence="3">Belongs to the APS1/VSP family.</text>
</comment>
<dbReference type="Proteomes" id="UP000515121">
    <property type="component" value="Unplaced"/>
</dbReference>
<dbReference type="InterPro" id="IPR023214">
    <property type="entry name" value="HAD_sf"/>
</dbReference>
<dbReference type="PIRSF" id="PIRSF002674">
    <property type="entry name" value="VSP"/>
    <property type="match status" value="1"/>
</dbReference>
<keyword evidence="1 4" id="KW-0732">Signal</keyword>
<protein>
    <submittedName>
        <fullName evidence="6">Acid phosphatase 1-like</fullName>
    </submittedName>
</protein>
<evidence type="ECO:0000256" key="4">
    <source>
        <dbReference type="SAM" id="SignalP"/>
    </source>
</evidence>
<dbReference type="SUPFAM" id="SSF56784">
    <property type="entry name" value="HAD-like"/>
    <property type="match status" value="1"/>
</dbReference>
<dbReference type="PANTHER" id="PTHR31284">
    <property type="entry name" value="ACID PHOSPHATASE-LIKE PROTEIN"/>
    <property type="match status" value="1"/>
</dbReference>
<dbReference type="NCBIfam" id="TIGR01675">
    <property type="entry name" value="plant-AP"/>
    <property type="match status" value="1"/>
</dbReference>
<dbReference type="PANTHER" id="PTHR31284:SF10">
    <property type="entry name" value="ACID PHOSPHATASE-LIKE PROTEIN"/>
    <property type="match status" value="1"/>
</dbReference>
<feature type="signal peptide" evidence="4">
    <location>
        <begin position="1"/>
        <end position="22"/>
    </location>
</feature>
<reference evidence="6" key="1">
    <citation type="submission" date="2025-08" db="UniProtKB">
        <authorList>
            <consortium name="RefSeq"/>
        </authorList>
    </citation>
    <scope>IDENTIFICATION</scope>
    <source>
        <tissue evidence="6">Fruit stalk</tissue>
    </source>
</reference>
<dbReference type="InterPro" id="IPR005519">
    <property type="entry name" value="Acid_phosphat_B-like"/>
</dbReference>
<dbReference type="InterPro" id="IPR014403">
    <property type="entry name" value="APS1/VSP"/>
</dbReference>
<name>A0A6P5ZR77_DURZI</name>
<organism evidence="5 6">
    <name type="scientific">Durio zibethinus</name>
    <name type="common">Durian</name>
    <dbReference type="NCBI Taxonomy" id="66656"/>
    <lineage>
        <taxon>Eukaryota</taxon>
        <taxon>Viridiplantae</taxon>
        <taxon>Streptophyta</taxon>
        <taxon>Embryophyta</taxon>
        <taxon>Tracheophyta</taxon>
        <taxon>Spermatophyta</taxon>
        <taxon>Magnoliopsida</taxon>
        <taxon>eudicotyledons</taxon>
        <taxon>Gunneridae</taxon>
        <taxon>Pentapetalae</taxon>
        <taxon>rosids</taxon>
        <taxon>malvids</taxon>
        <taxon>Malvales</taxon>
        <taxon>Malvaceae</taxon>
        <taxon>Helicteroideae</taxon>
        <taxon>Durio</taxon>
    </lineage>
</organism>
<keyword evidence="5" id="KW-1185">Reference proteome</keyword>
<dbReference type="GO" id="GO:0045735">
    <property type="term" value="F:nutrient reservoir activity"/>
    <property type="evidence" value="ECO:0007669"/>
    <property type="project" value="UniProtKB-UniRule"/>
</dbReference>
<comment type="function">
    <text evidence="3">May function as somatic storage protein during early seedling development.</text>
</comment>
<proteinExistence type="inferred from homology"/>
<evidence type="ECO:0000313" key="6">
    <source>
        <dbReference type="RefSeq" id="XP_022754940.1"/>
    </source>
</evidence>
<sequence length="260" mass="28909">MASQPVTFSFLLISILISSASSASFEPLIQLPATTTGRKSHVDDDLYCSSWHLSIETNNAGSWAQISSRCESFVQDYMTGQRYMSDSEIVANYSLGYASSIEIASDGKDAWIFDVDETLLSNLPYYQAHGFGSETFDENSWDLWVDLAEAPAIPASLKLYNALKQMGFKIVVLTGRTENQRNVTEKNLMLAGYTGWERLLLRGPSDEGTPATVFKSERRSVLVNEGYRIHGSSGDQWSDLLGFALAKRSFKLPNAMYYIA</sequence>
<evidence type="ECO:0000256" key="3">
    <source>
        <dbReference type="PIRNR" id="PIRNR002674"/>
    </source>
</evidence>
<keyword evidence="3" id="KW-0758">Storage protein</keyword>
<dbReference type="AlphaFoldDB" id="A0A6P5ZR77"/>
<dbReference type="OrthoDB" id="59415at2759"/>
<dbReference type="GeneID" id="111303151"/>
<keyword evidence="2" id="KW-0325">Glycoprotein</keyword>
<dbReference type="InterPro" id="IPR010028">
    <property type="entry name" value="Acid_phosphatase_pln"/>
</dbReference>
<evidence type="ECO:0000256" key="1">
    <source>
        <dbReference type="ARBA" id="ARBA00022729"/>
    </source>
</evidence>
<accession>A0A6P5ZR77</accession>
<dbReference type="CDD" id="cd07535">
    <property type="entry name" value="HAD_VSP"/>
    <property type="match status" value="1"/>
</dbReference>
<feature type="chain" id="PRO_5027982360" evidence="4">
    <location>
        <begin position="23"/>
        <end position="260"/>
    </location>
</feature>
<dbReference type="KEGG" id="dzi:111303151"/>
<dbReference type="RefSeq" id="XP_022754940.1">
    <property type="nucleotide sequence ID" value="XM_022899205.1"/>
</dbReference>
<dbReference type="GO" id="GO:0003993">
    <property type="term" value="F:acid phosphatase activity"/>
    <property type="evidence" value="ECO:0007669"/>
    <property type="project" value="InterPro"/>
</dbReference>
<dbReference type="Gene3D" id="3.40.50.1000">
    <property type="entry name" value="HAD superfamily/HAD-like"/>
    <property type="match status" value="1"/>
</dbReference>